<gene>
    <name evidence="10" type="ORF">KKC1_28450</name>
</gene>
<evidence type="ECO:0000256" key="2">
    <source>
        <dbReference type="ARBA" id="ARBA00022691"/>
    </source>
</evidence>
<comment type="catalytic activity">
    <reaction evidence="7">
        <text>arsenic triglutathione + 2 [thioredoxin]-dithiol + 2 S-adenosyl-L-methionine + H2O = dimethylarsinous acid + 2 [thioredoxin]-disulfide + 3 glutathione + 2 S-adenosyl-L-homocysteine + 2 H(+)</text>
        <dbReference type="Rhea" id="RHEA:69464"/>
        <dbReference type="Rhea" id="RHEA-COMP:10698"/>
        <dbReference type="Rhea" id="RHEA-COMP:10700"/>
        <dbReference type="ChEBI" id="CHEBI:15377"/>
        <dbReference type="ChEBI" id="CHEBI:15378"/>
        <dbReference type="ChEBI" id="CHEBI:23808"/>
        <dbReference type="ChEBI" id="CHEBI:29950"/>
        <dbReference type="ChEBI" id="CHEBI:50058"/>
        <dbReference type="ChEBI" id="CHEBI:57856"/>
        <dbReference type="ChEBI" id="CHEBI:57925"/>
        <dbReference type="ChEBI" id="CHEBI:59789"/>
        <dbReference type="ChEBI" id="CHEBI:183640"/>
        <dbReference type="EC" id="2.1.1.137"/>
    </reaction>
</comment>
<keyword evidence="1 10" id="KW-0808">Transferase</keyword>
<reference evidence="11" key="1">
    <citation type="journal article" date="2017" name="Appl. Environ. Microbiol.">
        <title>Genomic analysis of Calderihabitans maritimus KKC1, a thermophilic hydrogenogenic carboxydotrophic bacterium isolated from marine sediment.</title>
        <authorList>
            <person name="Omae K."/>
            <person name="Yoneda Y."/>
            <person name="Fukuyama Y."/>
            <person name="Yoshida T."/>
            <person name="Sako Y."/>
        </authorList>
    </citation>
    <scope>NUCLEOTIDE SEQUENCE [LARGE SCALE GENOMIC DNA]</scope>
    <source>
        <strain evidence="11">KKC1</strain>
    </source>
</reference>
<evidence type="ECO:0000256" key="5">
    <source>
        <dbReference type="ARBA" id="ARBA00034545"/>
    </source>
</evidence>
<dbReference type="InterPro" id="IPR029063">
    <property type="entry name" value="SAM-dependent_MTases_sf"/>
</dbReference>
<evidence type="ECO:0000313" key="10">
    <source>
        <dbReference type="EMBL" id="GAW93717.1"/>
    </source>
</evidence>
<organism evidence="10 11">
    <name type="scientific">Calderihabitans maritimus</name>
    <dbReference type="NCBI Taxonomy" id="1246530"/>
    <lineage>
        <taxon>Bacteria</taxon>
        <taxon>Bacillati</taxon>
        <taxon>Bacillota</taxon>
        <taxon>Clostridia</taxon>
        <taxon>Neomoorellales</taxon>
        <taxon>Calderihabitantaceae</taxon>
        <taxon>Calderihabitans</taxon>
    </lineage>
</organism>
<comment type="catalytic activity">
    <reaction evidence="6">
        <text>arsenic triglutathione + [thioredoxin]-dithiol + S-adenosyl-L-methionine + 2 H2O = methylarsonous acid + [thioredoxin]-disulfide + 3 glutathione + S-adenosyl-L-homocysteine + H(+)</text>
        <dbReference type="Rhea" id="RHEA:69460"/>
        <dbReference type="Rhea" id="RHEA-COMP:10698"/>
        <dbReference type="Rhea" id="RHEA-COMP:10700"/>
        <dbReference type="ChEBI" id="CHEBI:15377"/>
        <dbReference type="ChEBI" id="CHEBI:15378"/>
        <dbReference type="ChEBI" id="CHEBI:17826"/>
        <dbReference type="ChEBI" id="CHEBI:29950"/>
        <dbReference type="ChEBI" id="CHEBI:50058"/>
        <dbReference type="ChEBI" id="CHEBI:57856"/>
        <dbReference type="ChEBI" id="CHEBI:57925"/>
        <dbReference type="ChEBI" id="CHEBI:59789"/>
        <dbReference type="ChEBI" id="CHEBI:183640"/>
        <dbReference type="EC" id="2.1.1.137"/>
    </reaction>
</comment>
<evidence type="ECO:0000256" key="8">
    <source>
        <dbReference type="ARBA" id="ARBA00048428"/>
    </source>
</evidence>
<dbReference type="CDD" id="cd02440">
    <property type="entry name" value="AdoMet_MTases"/>
    <property type="match status" value="1"/>
</dbReference>
<evidence type="ECO:0000256" key="7">
    <source>
        <dbReference type="ARBA" id="ARBA00047943"/>
    </source>
</evidence>
<keyword evidence="11" id="KW-1185">Reference proteome</keyword>
<evidence type="ECO:0000256" key="6">
    <source>
        <dbReference type="ARBA" id="ARBA00047941"/>
    </source>
</evidence>
<comment type="caution">
    <text evidence="10">The sequence shown here is derived from an EMBL/GenBank/DDBJ whole genome shotgun (WGS) entry which is preliminary data.</text>
</comment>
<sequence>MVKKDFSRRRQRKLVEEIYLPEQLDQLPSEVASYAFPCGNPVHWSDLRKGEKVLDLGCGAGLDVILAAQAVGKEGKVWGLDLSRQMLELTARHCRQMGILNIELLYSNMESIPLANDMLDVVLSNCSLSLVPDREKVLREVFRVLRPGGRLVAADTIRHGSLPAEIKEETGAWIWGLAGATTEEFYRCQLQAIGFTKVKFERQRKYYVDSGEARGGFAIFSTALWAWKPLK</sequence>
<keyword evidence="2" id="KW-0949">S-adenosyl-L-methionine</keyword>
<dbReference type="Proteomes" id="UP000197032">
    <property type="component" value="Unassembled WGS sequence"/>
</dbReference>
<keyword evidence="10" id="KW-0489">Methyltransferase</keyword>
<dbReference type="GO" id="GO:0032259">
    <property type="term" value="P:methylation"/>
    <property type="evidence" value="ECO:0007669"/>
    <property type="project" value="UniProtKB-KW"/>
</dbReference>
<dbReference type="PANTHER" id="PTHR43675">
    <property type="entry name" value="ARSENITE METHYLTRANSFERASE"/>
    <property type="match status" value="1"/>
</dbReference>
<name>A0A1Z5HWI5_9FIRM</name>
<evidence type="ECO:0000256" key="3">
    <source>
        <dbReference type="ARBA" id="ARBA00034487"/>
    </source>
</evidence>
<dbReference type="Pfam" id="PF13847">
    <property type="entry name" value="Methyltransf_31"/>
    <property type="match status" value="1"/>
</dbReference>
<comment type="catalytic activity">
    <reaction evidence="8">
        <text>arsenic triglutathione + 3 [thioredoxin]-dithiol + 3 S-adenosyl-L-methionine = trimethylarsine + 3 [thioredoxin]-disulfide + 3 glutathione + 3 S-adenosyl-L-homocysteine + 3 H(+)</text>
        <dbReference type="Rhea" id="RHEA:69432"/>
        <dbReference type="Rhea" id="RHEA-COMP:10698"/>
        <dbReference type="Rhea" id="RHEA-COMP:10700"/>
        <dbReference type="ChEBI" id="CHEBI:15378"/>
        <dbReference type="ChEBI" id="CHEBI:27130"/>
        <dbReference type="ChEBI" id="CHEBI:29950"/>
        <dbReference type="ChEBI" id="CHEBI:50058"/>
        <dbReference type="ChEBI" id="CHEBI:57856"/>
        <dbReference type="ChEBI" id="CHEBI:57925"/>
        <dbReference type="ChEBI" id="CHEBI:59789"/>
        <dbReference type="ChEBI" id="CHEBI:183640"/>
        <dbReference type="EC" id="2.1.1.137"/>
    </reaction>
</comment>
<dbReference type="Gene3D" id="3.40.50.150">
    <property type="entry name" value="Vaccinia Virus protein VP39"/>
    <property type="match status" value="1"/>
</dbReference>
<dbReference type="AlphaFoldDB" id="A0A1Z5HWI5"/>
<feature type="domain" description="Methyltransferase" evidence="9">
    <location>
        <begin position="48"/>
        <end position="180"/>
    </location>
</feature>
<dbReference type="RefSeq" id="WP_192868238.1">
    <property type="nucleotide sequence ID" value="NZ_BDGJ01000168.1"/>
</dbReference>
<accession>A0A1Z5HWI5</accession>
<dbReference type="GO" id="GO:0030791">
    <property type="term" value="F:arsenite methyltransferase activity"/>
    <property type="evidence" value="ECO:0007669"/>
    <property type="project" value="UniProtKB-EC"/>
</dbReference>
<evidence type="ECO:0000313" key="11">
    <source>
        <dbReference type="Proteomes" id="UP000197032"/>
    </source>
</evidence>
<proteinExistence type="inferred from homology"/>
<dbReference type="EMBL" id="BDGJ01000168">
    <property type="protein sequence ID" value="GAW93717.1"/>
    <property type="molecule type" value="Genomic_DNA"/>
</dbReference>
<dbReference type="InterPro" id="IPR025714">
    <property type="entry name" value="Methyltranfer_dom"/>
</dbReference>
<dbReference type="EC" id="2.1.1.137" evidence="4"/>
<dbReference type="SUPFAM" id="SSF53335">
    <property type="entry name" value="S-adenosyl-L-methionine-dependent methyltransferases"/>
    <property type="match status" value="1"/>
</dbReference>
<evidence type="ECO:0000256" key="4">
    <source>
        <dbReference type="ARBA" id="ARBA00034521"/>
    </source>
</evidence>
<dbReference type="PANTHER" id="PTHR43675:SF8">
    <property type="entry name" value="ARSENITE METHYLTRANSFERASE"/>
    <property type="match status" value="1"/>
</dbReference>
<dbReference type="InterPro" id="IPR026669">
    <property type="entry name" value="Arsenite_MeTrfase-like"/>
</dbReference>
<comment type="similarity">
    <text evidence="3">Belongs to the methyltransferase superfamily. Arsenite methyltransferase family.</text>
</comment>
<evidence type="ECO:0000256" key="1">
    <source>
        <dbReference type="ARBA" id="ARBA00022679"/>
    </source>
</evidence>
<evidence type="ECO:0000259" key="9">
    <source>
        <dbReference type="Pfam" id="PF13847"/>
    </source>
</evidence>
<protein>
    <recommendedName>
        <fullName evidence="5">Arsenite methyltransferase</fullName>
        <ecNumber evidence="4">2.1.1.137</ecNumber>
    </recommendedName>
</protein>